<dbReference type="InterPro" id="IPR036047">
    <property type="entry name" value="F-box-like_dom_sf"/>
</dbReference>
<dbReference type="InterPro" id="IPR050796">
    <property type="entry name" value="SCF_F-box_component"/>
</dbReference>
<dbReference type="PROSITE" id="PS50181">
    <property type="entry name" value="FBOX"/>
    <property type="match status" value="1"/>
</dbReference>
<protein>
    <recommendedName>
        <fullName evidence="1">F-box domain-containing protein</fullName>
    </recommendedName>
</protein>
<dbReference type="Pfam" id="PF00646">
    <property type="entry name" value="F-box"/>
    <property type="match status" value="1"/>
</dbReference>
<dbReference type="AlphaFoldDB" id="A0AAD3SIR5"/>
<dbReference type="PANTHER" id="PTHR31672">
    <property type="entry name" value="BNACNNG10540D PROTEIN"/>
    <property type="match status" value="1"/>
</dbReference>
<gene>
    <name evidence="2" type="ORF">Nepgr_013307</name>
</gene>
<dbReference type="Gene3D" id="1.20.1280.50">
    <property type="match status" value="1"/>
</dbReference>
<accession>A0AAD3SIR5</accession>
<proteinExistence type="predicted"/>
<dbReference type="InterPro" id="IPR013187">
    <property type="entry name" value="F-box-assoc_dom_typ3"/>
</dbReference>
<name>A0AAD3SIR5_NEPGR</name>
<comment type="caution">
    <text evidence="2">The sequence shown here is derived from an EMBL/GenBank/DDBJ whole genome shotgun (WGS) entry which is preliminary data.</text>
</comment>
<keyword evidence="3" id="KW-1185">Reference proteome</keyword>
<reference evidence="2" key="1">
    <citation type="submission" date="2023-05" db="EMBL/GenBank/DDBJ databases">
        <title>Nepenthes gracilis genome sequencing.</title>
        <authorList>
            <person name="Fukushima K."/>
        </authorList>
    </citation>
    <scope>NUCLEOTIDE SEQUENCE</scope>
    <source>
        <strain evidence="2">SING2019-196</strain>
    </source>
</reference>
<dbReference type="Proteomes" id="UP001279734">
    <property type="component" value="Unassembled WGS sequence"/>
</dbReference>
<dbReference type="InterPro" id="IPR001810">
    <property type="entry name" value="F-box_dom"/>
</dbReference>
<sequence length="368" mass="42711">MEQPSGLSCLPRELLFDIFSRFPAKELCQMTGVCKKWLSLLTSDPEFVSIYHHKHKLNPLLLHTRIVPSQNDGTSSIDLSFYYVDGTLQRHFTTNFDRKIISIISCRGIACLVCLSNIFLYDPVIDRSSYLPYSYSGSTVSIALGYAPLRREFTIIHLYEVEKFDNYHYGALKDVFCEILTKPSGEIWSNSCVVWKLLGKCQFDVLSRKSYVYVDGCVYWLIAERKFNPDCIRILVFDLEKESFGVVCFPRFYSNRSVECVGMLEMREKLCLTDRLPWETTMDIWVLENRKNNVWIKKYSMDLAHIDLHDFKILGHVPSEGGEGEILIKIGSHSFVYYDIENCNFRSLDKINMQGQDLQLLLNRKGRV</sequence>
<dbReference type="EMBL" id="BSYO01000011">
    <property type="protein sequence ID" value="GMH11466.1"/>
    <property type="molecule type" value="Genomic_DNA"/>
</dbReference>
<organism evidence="2 3">
    <name type="scientific">Nepenthes gracilis</name>
    <name type="common">Slender pitcher plant</name>
    <dbReference type="NCBI Taxonomy" id="150966"/>
    <lineage>
        <taxon>Eukaryota</taxon>
        <taxon>Viridiplantae</taxon>
        <taxon>Streptophyta</taxon>
        <taxon>Embryophyta</taxon>
        <taxon>Tracheophyta</taxon>
        <taxon>Spermatophyta</taxon>
        <taxon>Magnoliopsida</taxon>
        <taxon>eudicotyledons</taxon>
        <taxon>Gunneridae</taxon>
        <taxon>Pentapetalae</taxon>
        <taxon>Caryophyllales</taxon>
        <taxon>Nepenthaceae</taxon>
        <taxon>Nepenthes</taxon>
    </lineage>
</organism>
<dbReference type="SMART" id="SM00256">
    <property type="entry name" value="FBOX"/>
    <property type="match status" value="1"/>
</dbReference>
<dbReference type="InterPro" id="IPR017451">
    <property type="entry name" value="F-box-assoc_interact_dom"/>
</dbReference>
<feature type="domain" description="F-box" evidence="1">
    <location>
        <begin position="4"/>
        <end position="50"/>
    </location>
</feature>
<dbReference type="PANTHER" id="PTHR31672:SF13">
    <property type="entry name" value="F-BOX PROTEIN CPR30-LIKE"/>
    <property type="match status" value="1"/>
</dbReference>
<evidence type="ECO:0000313" key="3">
    <source>
        <dbReference type="Proteomes" id="UP001279734"/>
    </source>
</evidence>
<evidence type="ECO:0000313" key="2">
    <source>
        <dbReference type="EMBL" id="GMH11466.1"/>
    </source>
</evidence>
<dbReference type="NCBIfam" id="TIGR01640">
    <property type="entry name" value="F_box_assoc_1"/>
    <property type="match status" value="1"/>
</dbReference>
<dbReference type="Pfam" id="PF08268">
    <property type="entry name" value="FBA_3"/>
    <property type="match status" value="1"/>
</dbReference>
<dbReference type="SUPFAM" id="SSF81383">
    <property type="entry name" value="F-box domain"/>
    <property type="match status" value="1"/>
</dbReference>
<evidence type="ECO:0000259" key="1">
    <source>
        <dbReference type="PROSITE" id="PS50181"/>
    </source>
</evidence>